<dbReference type="AlphaFoldDB" id="A0A450Z0W9"/>
<feature type="domain" description="Rhodanese" evidence="2">
    <location>
        <begin position="55"/>
        <end position="172"/>
    </location>
</feature>
<dbReference type="EMBL" id="CAADHB010000080">
    <property type="protein sequence ID" value="VFK80031.1"/>
    <property type="molecule type" value="Genomic_DNA"/>
</dbReference>
<name>A0A450Z0W9_9GAMM</name>
<keyword evidence="1" id="KW-0732">Signal</keyword>
<evidence type="ECO:0000313" key="5">
    <source>
        <dbReference type="EMBL" id="VFK80031.1"/>
    </source>
</evidence>
<dbReference type="GO" id="GO:0016740">
    <property type="term" value="F:transferase activity"/>
    <property type="evidence" value="ECO:0007669"/>
    <property type="project" value="UniProtKB-KW"/>
</dbReference>
<reference evidence="4" key="1">
    <citation type="submission" date="2019-02" db="EMBL/GenBank/DDBJ databases">
        <authorList>
            <person name="Gruber-Vodicka R. H."/>
            <person name="Seah K. B. B."/>
        </authorList>
    </citation>
    <scope>NUCLEOTIDE SEQUENCE</scope>
    <source>
        <strain evidence="5">BECK_S127</strain>
        <strain evidence="4">BECK_S1320</strain>
        <strain evidence="3">BECK_S1321</strain>
    </source>
</reference>
<dbReference type="SUPFAM" id="SSF52821">
    <property type="entry name" value="Rhodanese/Cell cycle control phosphatase"/>
    <property type="match status" value="1"/>
</dbReference>
<dbReference type="PROSITE" id="PS50206">
    <property type="entry name" value="RHODANESE_3"/>
    <property type="match status" value="1"/>
</dbReference>
<evidence type="ECO:0000259" key="2">
    <source>
        <dbReference type="PROSITE" id="PS50206"/>
    </source>
</evidence>
<dbReference type="Pfam" id="PF00581">
    <property type="entry name" value="Rhodanese"/>
    <property type="match status" value="1"/>
</dbReference>
<sequence>MKNSTRKIFVAFPLAIVMGLFFSGAFAFDAANVPKKKQTTIGLYLDAKEAYGMAEREKILFLDVRTRAEVNFLGMPTIADANVPYMEMDAMYSWNEKKGVFKLESNSDFVAEVEKRLKAKEMNKSDSIILICRSGKRSAKAANLLAKAGYGKVYSVVDGYEGDMAKSGENAGRRAINGWKNADLPWSYKLDKDKMYFN</sequence>
<dbReference type="EMBL" id="CAADFU010000094">
    <property type="protein sequence ID" value="VFK47407.1"/>
    <property type="molecule type" value="Genomic_DNA"/>
</dbReference>
<evidence type="ECO:0000256" key="1">
    <source>
        <dbReference type="SAM" id="SignalP"/>
    </source>
</evidence>
<dbReference type="SMART" id="SM00450">
    <property type="entry name" value="RHOD"/>
    <property type="match status" value="1"/>
</dbReference>
<evidence type="ECO:0000313" key="3">
    <source>
        <dbReference type="EMBL" id="VFK41156.1"/>
    </source>
</evidence>
<keyword evidence="4" id="KW-0808">Transferase</keyword>
<dbReference type="InterPro" id="IPR036873">
    <property type="entry name" value="Rhodanese-like_dom_sf"/>
</dbReference>
<dbReference type="InterPro" id="IPR044684">
    <property type="entry name" value="STR17/STR18/HARC1-like"/>
</dbReference>
<proteinExistence type="predicted"/>
<organism evidence="4">
    <name type="scientific">Candidatus Kentrum sp. SD</name>
    <dbReference type="NCBI Taxonomy" id="2126332"/>
    <lineage>
        <taxon>Bacteria</taxon>
        <taxon>Pseudomonadati</taxon>
        <taxon>Pseudomonadota</taxon>
        <taxon>Gammaproteobacteria</taxon>
        <taxon>Candidatus Kentrum</taxon>
    </lineage>
</organism>
<dbReference type="EMBL" id="CAADFR010000086">
    <property type="protein sequence ID" value="VFK41156.1"/>
    <property type="molecule type" value="Genomic_DNA"/>
</dbReference>
<dbReference type="Gene3D" id="3.40.250.10">
    <property type="entry name" value="Rhodanese-like domain"/>
    <property type="match status" value="1"/>
</dbReference>
<feature type="signal peptide" evidence="1">
    <location>
        <begin position="1"/>
        <end position="27"/>
    </location>
</feature>
<gene>
    <name evidence="5" type="ORF">BECKSD772D_GA0070982_108012</name>
    <name evidence="4" type="ORF">BECKSD772E_GA0070983_109411</name>
    <name evidence="3" type="ORF">BECKSD772F_GA0070984_108611</name>
</gene>
<dbReference type="PANTHER" id="PTHR44542">
    <property type="entry name" value="THIOSULFATE SULFURTRANSFERASE 18"/>
    <property type="match status" value="1"/>
</dbReference>
<protein>
    <submittedName>
        <fullName evidence="4">Rhodanese-related sulfurtransferase</fullName>
    </submittedName>
</protein>
<evidence type="ECO:0000313" key="4">
    <source>
        <dbReference type="EMBL" id="VFK47407.1"/>
    </source>
</evidence>
<dbReference type="PANTHER" id="PTHR44542:SF14">
    <property type="entry name" value="PROTEIN HIGH ARSENIC CONTENT 1, MITOCHONDRIAL-RELATED"/>
    <property type="match status" value="1"/>
</dbReference>
<accession>A0A450Z0W9</accession>
<feature type="chain" id="PRO_5033432782" evidence="1">
    <location>
        <begin position="28"/>
        <end position="198"/>
    </location>
</feature>
<dbReference type="InterPro" id="IPR001763">
    <property type="entry name" value="Rhodanese-like_dom"/>
</dbReference>